<proteinExistence type="predicted"/>
<protein>
    <submittedName>
        <fullName evidence="1">DUF3025 domain-containing protein</fullName>
    </submittedName>
</protein>
<keyword evidence="2" id="KW-1185">Reference proteome</keyword>
<dbReference type="KEGG" id="salm:D0Y50_05560"/>
<name>A0A346NK33_9ALTE</name>
<evidence type="ECO:0000313" key="2">
    <source>
        <dbReference type="Proteomes" id="UP000262073"/>
    </source>
</evidence>
<accession>A0A346NK33</accession>
<organism evidence="1 2">
    <name type="scientific">Salinimonas sediminis</name>
    <dbReference type="NCBI Taxonomy" id="2303538"/>
    <lineage>
        <taxon>Bacteria</taxon>
        <taxon>Pseudomonadati</taxon>
        <taxon>Pseudomonadota</taxon>
        <taxon>Gammaproteobacteria</taxon>
        <taxon>Alteromonadales</taxon>
        <taxon>Alteromonadaceae</taxon>
        <taxon>Alteromonas/Salinimonas group</taxon>
        <taxon>Salinimonas</taxon>
    </lineage>
</organism>
<reference evidence="1 2" key="1">
    <citation type="submission" date="2018-08" db="EMBL/GenBank/DDBJ databases">
        <title>Salinimonas sediminis sp. nov., a piezophilic bacterium isolated from a deep-sea sediment sample from the New Britain Trench.</title>
        <authorList>
            <person name="Cao J."/>
        </authorList>
    </citation>
    <scope>NUCLEOTIDE SEQUENCE [LARGE SCALE GENOMIC DNA]</scope>
    <source>
        <strain evidence="1 2">N102</strain>
    </source>
</reference>
<dbReference type="OrthoDB" id="5292474at2"/>
<evidence type="ECO:0000313" key="1">
    <source>
        <dbReference type="EMBL" id="AXR05890.1"/>
    </source>
</evidence>
<dbReference type="InterPro" id="IPR021390">
    <property type="entry name" value="DUF3025"/>
</dbReference>
<dbReference type="RefSeq" id="WP_117315896.1">
    <property type="nucleotide sequence ID" value="NZ_CP031769.1"/>
</dbReference>
<dbReference type="Proteomes" id="UP000262073">
    <property type="component" value="Chromosome"/>
</dbReference>
<sequence>MNSSQLHWQPEQLRHVAAAPVTATLDLLGLLPSTRFPDAEVLNHLAQHHRPGDWQGPAFKDQGGYATSETRYYEQIIAQDKTIPTREQSWHDLFNACIWLQFPLTKRYLNTLHMQDITAHGVHPRTARRNHITHFDECGVVLAVPAGQVGQANNLLNLLATHQWAPAFAENRQAWQNTLLPFVFGHANLEMMLQPFVGITGKWLAVVVEDDFAGLPPWQQRQQLDQALLARIQQLDNFKPARLMPPLPLLGVPGWYPLQDAAFYANQDYFRPLPPGKGQTIQLPLGK</sequence>
<dbReference type="AlphaFoldDB" id="A0A346NK33"/>
<dbReference type="EMBL" id="CP031769">
    <property type="protein sequence ID" value="AXR05890.1"/>
    <property type="molecule type" value="Genomic_DNA"/>
</dbReference>
<gene>
    <name evidence="1" type="ORF">D0Y50_05560</name>
</gene>
<dbReference type="Pfam" id="PF11227">
    <property type="entry name" value="DUF3025"/>
    <property type="match status" value="1"/>
</dbReference>